<name>A0ACC2NIQ0_9HYME</name>
<accession>A0ACC2NIQ0</accession>
<organism evidence="1 2">
    <name type="scientific">Eretmocerus hayati</name>
    <dbReference type="NCBI Taxonomy" id="131215"/>
    <lineage>
        <taxon>Eukaryota</taxon>
        <taxon>Metazoa</taxon>
        <taxon>Ecdysozoa</taxon>
        <taxon>Arthropoda</taxon>
        <taxon>Hexapoda</taxon>
        <taxon>Insecta</taxon>
        <taxon>Pterygota</taxon>
        <taxon>Neoptera</taxon>
        <taxon>Endopterygota</taxon>
        <taxon>Hymenoptera</taxon>
        <taxon>Apocrita</taxon>
        <taxon>Proctotrupomorpha</taxon>
        <taxon>Chalcidoidea</taxon>
        <taxon>Aphelinidae</taxon>
        <taxon>Aphelininae</taxon>
        <taxon>Eretmocerus</taxon>
    </lineage>
</organism>
<gene>
    <name evidence="1" type="ORF">QAD02_001381</name>
</gene>
<proteinExistence type="predicted"/>
<protein>
    <submittedName>
        <fullName evidence="1">Uncharacterized protein</fullName>
    </submittedName>
</protein>
<dbReference type="EMBL" id="CM056743">
    <property type="protein sequence ID" value="KAJ8670122.1"/>
    <property type="molecule type" value="Genomic_DNA"/>
</dbReference>
<dbReference type="Proteomes" id="UP001239111">
    <property type="component" value="Chromosome 3"/>
</dbReference>
<evidence type="ECO:0000313" key="1">
    <source>
        <dbReference type="EMBL" id="KAJ8670122.1"/>
    </source>
</evidence>
<sequence length="125" mass="14415">MARKVCAFLCFALMVMISQAEKQQQDKYAGVDVDPILKNPRILNNYIKCMLEMGSCTPDALNFRKTLPDAIRSGCEKCNQKQRETANKIIKHLMEHRSSDWEKLLKKYDPEGKFKTRFEAQGGKL</sequence>
<evidence type="ECO:0000313" key="2">
    <source>
        <dbReference type="Proteomes" id="UP001239111"/>
    </source>
</evidence>
<comment type="caution">
    <text evidence="1">The sequence shown here is derived from an EMBL/GenBank/DDBJ whole genome shotgun (WGS) entry which is preliminary data.</text>
</comment>
<keyword evidence="2" id="KW-1185">Reference proteome</keyword>
<reference evidence="1" key="1">
    <citation type="submission" date="2023-04" db="EMBL/GenBank/DDBJ databases">
        <title>A chromosome-level genome assembly of the parasitoid wasp Eretmocerus hayati.</title>
        <authorList>
            <person name="Zhong Y."/>
            <person name="Liu S."/>
            <person name="Liu Y."/>
        </authorList>
    </citation>
    <scope>NUCLEOTIDE SEQUENCE</scope>
    <source>
        <strain evidence="1">ZJU_SS_LIU_2023</strain>
    </source>
</reference>